<keyword evidence="6" id="KW-1185">Reference proteome</keyword>
<evidence type="ECO:0000256" key="1">
    <source>
        <dbReference type="ARBA" id="ARBA00023224"/>
    </source>
</evidence>
<keyword evidence="1 2" id="KW-0807">Transducer</keyword>
<protein>
    <submittedName>
        <fullName evidence="5">Methyl-accepting chemotaxis protein</fullName>
    </submittedName>
</protein>
<reference evidence="6" key="1">
    <citation type="submission" date="2018-08" db="EMBL/GenBank/DDBJ databases">
        <authorList>
            <person name="Kim S.-J."/>
            <person name="Jung G.-Y."/>
        </authorList>
    </citation>
    <scope>NUCLEOTIDE SEQUENCE [LARGE SCALE GENOMIC DNA]</scope>
    <source>
        <strain evidence="6">GY_H</strain>
    </source>
</reference>
<dbReference type="EMBL" id="QRGO01000001">
    <property type="protein sequence ID" value="RDV05554.1"/>
    <property type="molecule type" value="Genomic_DNA"/>
</dbReference>
<dbReference type="AlphaFoldDB" id="A0A371BD96"/>
<comment type="caution">
    <text evidence="5">The sequence shown here is derived from an EMBL/GenBank/DDBJ whole genome shotgun (WGS) entry which is preliminary data.</text>
</comment>
<dbReference type="PANTHER" id="PTHR32089">
    <property type="entry name" value="METHYL-ACCEPTING CHEMOTAXIS PROTEIN MCPB"/>
    <property type="match status" value="1"/>
</dbReference>
<dbReference type="GO" id="GO:0007165">
    <property type="term" value="P:signal transduction"/>
    <property type="evidence" value="ECO:0007669"/>
    <property type="project" value="UniProtKB-KW"/>
</dbReference>
<dbReference type="Proteomes" id="UP000263993">
    <property type="component" value="Unassembled WGS sequence"/>
</dbReference>
<dbReference type="RefSeq" id="WP_115517578.1">
    <property type="nucleotide sequence ID" value="NZ_QRGO01000001.1"/>
</dbReference>
<evidence type="ECO:0000259" key="4">
    <source>
        <dbReference type="PROSITE" id="PS50111"/>
    </source>
</evidence>
<organism evidence="5 6">
    <name type="scientific">Undibacter mobilis</name>
    <dbReference type="NCBI Taxonomy" id="2292256"/>
    <lineage>
        <taxon>Bacteria</taxon>
        <taxon>Pseudomonadati</taxon>
        <taxon>Pseudomonadota</taxon>
        <taxon>Alphaproteobacteria</taxon>
        <taxon>Hyphomicrobiales</taxon>
        <taxon>Nitrobacteraceae</taxon>
        <taxon>Undibacter</taxon>
    </lineage>
</organism>
<dbReference type="SUPFAM" id="SSF58104">
    <property type="entry name" value="Methyl-accepting chemotaxis protein (MCP) signaling domain"/>
    <property type="match status" value="1"/>
</dbReference>
<gene>
    <name evidence="5" type="ORF">DXH78_13805</name>
</gene>
<dbReference type="Pfam" id="PF00015">
    <property type="entry name" value="MCPsignal"/>
    <property type="match status" value="1"/>
</dbReference>
<dbReference type="GO" id="GO:0035438">
    <property type="term" value="F:cyclic-di-GMP binding"/>
    <property type="evidence" value="ECO:0007669"/>
    <property type="project" value="InterPro"/>
</dbReference>
<dbReference type="OrthoDB" id="2489132at2"/>
<dbReference type="Gene3D" id="1.10.287.950">
    <property type="entry name" value="Methyl-accepting chemotaxis protein"/>
    <property type="match status" value="1"/>
</dbReference>
<dbReference type="GO" id="GO:0016020">
    <property type="term" value="C:membrane"/>
    <property type="evidence" value="ECO:0007669"/>
    <property type="project" value="InterPro"/>
</dbReference>
<dbReference type="SMART" id="SM00283">
    <property type="entry name" value="MA"/>
    <property type="match status" value="1"/>
</dbReference>
<evidence type="ECO:0000313" key="5">
    <source>
        <dbReference type="EMBL" id="RDV05554.1"/>
    </source>
</evidence>
<accession>A0A371BD96</accession>
<dbReference type="InterPro" id="IPR009875">
    <property type="entry name" value="PilZ_domain"/>
</dbReference>
<evidence type="ECO:0000256" key="3">
    <source>
        <dbReference type="SAM" id="MobiDB-lite"/>
    </source>
</evidence>
<evidence type="ECO:0000256" key="2">
    <source>
        <dbReference type="PROSITE-ProRule" id="PRU00284"/>
    </source>
</evidence>
<dbReference type="PANTHER" id="PTHR32089:SF112">
    <property type="entry name" value="LYSOZYME-LIKE PROTEIN-RELATED"/>
    <property type="match status" value="1"/>
</dbReference>
<dbReference type="PROSITE" id="PS50111">
    <property type="entry name" value="CHEMOTAXIS_TRANSDUC_2"/>
    <property type="match status" value="1"/>
</dbReference>
<feature type="region of interest" description="Disordered" evidence="3">
    <location>
        <begin position="1"/>
        <end position="21"/>
    </location>
</feature>
<name>A0A371BD96_9BRAD</name>
<dbReference type="Gene3D" id="2.40.10.220">
    <property type="entry name" value="predicted glycosyltransferase like domains"/>
    <property type="match status" value="1"/>
</dbReference>
<sequence>MMGTKLKATSQSRDGQALPDVSMPVVDSPLLAAEQDAATAATAASVRETIDLIELDLGAMIRDVAQAAEAVHSGTSASARALASIRSRSEDLAAQSQDARRDAGQVAEATVELAQSAGEIDQRVKAAGALTDDAEAAASAANKSVDELKSSIGDIGKVVNLIANVARQTNLLALNATIEAARAGAAGRGFAVVAAEVKELSVRTQAATEDITRKIETLQKAAAASIAAVHRISDATKAVRPVFSSIAEAVQAQVQTTDGLSRNANETSAFIGAVADGAGQIRQAAADATAHGDAVDRSGQEAGHLAEKLKTRCVIFLRLTDIGDRRQHERLPCELDVSLDIAGVALRGQTADISEGGLLVRLSQPKELRTGTVLNAEIAGVGPCEVHLVNQSPLGLHLRFGALAPSTKVNLEGRLAAIRAANKEFIARAIDAAGRISTLFENAVNAGRIALDDLFDNNYLPIPGTEPQQYRTRFLSLCEALLPGVQEPLLASDPRMVFCVAVDRNGYLPVHNAEYSQPQRPNDPIWNAAHSRNRRIFDDRAGLSAGRVVRPYIIQNYPRDMGDRVVMMWEIGAPIRVFGKKWGGFRTAYTL</sequence>
<dbReference type="Pfam" id="PF07238">
    <property type="entry name" value="PilZ"/>
    <property type="match status" value="1"/>
</dbReference>
<feature type="domain" description="Methyl-accepting transducer" evidence="4">
    <location>
        <begin position="67"/>
        <end position="296"/>
    </location>
</feature>
<proteinExistence type="predicted"/>
<evidence type="ECO:0000313" key="6">
    <source>
        <dbReference type="Proteomes" id="UP000263993"/>
    </source>
</evidence>
<dbReference type="InterPro" id="IPR004089">
    <property type="entry name" value="MCPsignal_dom"/>
</dbReference>
<dbReference type="SUPFAM" id="SSF141371">
    <property type="entry name" value="PilZ domain-like"/>
    <property type="match status" value="1"/>
</dbReference>